<dbReference type="AlphaFoldDB" id="A0AAI8VSY9"/>
<name>A0AAI8VSY9_9PEZI</name>
<accession>A0AAI8VSY9</accession>
<dbReference type="Proteomes" id="UP001295740">
    <property type="component" value="Unassembled WGS sequence"/>
</dbReference>
<evidence type="ECO:0000313" key="2">
    <source>
        <dbReference type="Proteomes" id="UP001295740"/>
    </source>
</evidence>
<protein>
    <submittedName>
        <fullName evidence="1">Uu.00g132880.m01.CDS01</fullName>
    </submittedName>
</protein>
<sequence>MARRPIKQPHRHPPHRSHTLINSKTLPQIVLSVLALAAALVLALPGTAVLSAEAAQATIIGTCSSDGQGCQLGNGLVYSCYYGGCGGDCKGVGPCDFETVGMKTHCVYGC</sequence>
<evidence type="ECO:0000313" key="1">
    <source>
        <dbReference type="EMBL" id="CAJ2510479.1"/>
    </source>
</evidence>
<keyword evidence="2" id="KW-1185">Reference proteome</keyword>
<gene>
    <name evidence="1" type="ORF">KHLLAP_LOCUS10947</name>
</gene>
<organism evidence="1 2">
    <name type="scientific">Anthostomella pinea</name>
    <dbReference type="NCBI Taxonomy" id="933095"/>
    <lineage>
        <taxon>Eukaryota</taxon>
        <taxon>Fungi</taxon>
        <taxon>Dikarya</taxon>
        <taxon>Ascomycota</taxon>
        <taxon>Pezizomycotina</taxon>
        <taxon>Sordariomycetes</taxon>
        <taxon>Xylariomycetidae</taxon>
        <taxon>Xylariales</taxon>
        <taxon>Xylariaceae</taxon>
        <taxon>Anthostomella</taxon>
    </lineage>
</organism>
<comment type="caution">
    <text evidence="1">The sequence shown here is derived from an EMBL/GenBank/DDBJ whole genome shotgun (WGS) entry which is preliminary data.</text>
</comment>
<dbReference type="EMBL" id="CAUWAG010000016">
    <property type="protein sequence ID" value="CAJ2510479.1"/>
    <property type="molecule type" value="Genomic_DNA"/>
</dbReference>
<proteinExistence type="predicted"/>
<reference evidence="1" key="1">
    <citation type="submission" date="2023-10" db="EMBL/GenBank/DDBJ databases">
        <authorList>
            <person name="Hackl T."/>
        </authorList>
    </citation>
    <scope>NUCLEOTIDE SEQUENCE</scope>
</reference>